<accession>A0A0R2G820</accession>
<feature type="binding site" evidence="12">
    <location>
        <begin position="22"/>
        <end position="23"/>
    </location>
    <ligand>
        <name>phosphoenolpyruvate</name>
        <dbReference type="ChEBI" id="CHEBI:58702"/>
    </ligand>
</feature>
<comment type="subcellular location">
    <subcellularLocation>
        <location evidence="1 12">Cytoplasm</location>
    </subcellularLocation>
</comment>
<dbReference type="PANTHER" id="PTHR43783">
    <property type="entry name" value="UDP-N-ACETYLGLUCOSAMINE 1-CARBOXYVINYLTRANSFERASE"/>
    <property type="match status" value="1"/>
</dbReference>
<dbReference type="InterPro" id="IPR036968">
    <property type="entry name" value="Enolpyruvate_Tfrase_sf"/>
</dbReference>
<keyword evidence="6 12" id="KW-0133">Cell shape</keyword>
<evidence type="ECO:0000256" key="8">
    <source>
        <dbReference type="ARBA" id="ARBA00023306"/>
    </source>
</evidence>
<dbReference type="NCBIfam" id="TIGR01072">
    <property type="entry name" value="murA"/>
    <property type="match status" value="1"/>
</dbReference>
<evidence type="ECO:0000256" key="10">
    <source>
        <dbReference type="ARBA" id="ARBA00038367"/>
    </source>
</evidence>
<protein>
    <recommendedName>
        <fullName evidence="12">UDP-N-acetylglucosamine 1-carboxyvinyltransferase</fullName>
        <ecNumber evidence="12">2.5.1.7</ecNumber>
    </recommendedName>
    <alternativeName>
        <fullName evidence="12">Enoylpyruvate transferase</fullName>
    </alternativeName>
    <alternativeName>
        <fullName evidence="12">UDP-N-acetylglucosamine enolpyruvyl transferase</fullName>
        <shortName evidence="12">EPT</shortName>
    </alternativeName>
</protein>
<dbReference type="FunFam" id="3.65.10.10:FF:000001">
    <property type="entry name" value="UDP-N-acetylglucosamine 1-carboxyvinyltransferase"/>
    <property type="match status" value="1"/>
</dbReference>
<dbReference type="Gene3D" id="3.65.10.10">
    <property type="entry name" value="Enolpyruvate transferase domain"/>
    <property type="match status" value="2"/>
</dbReference>
<dbReference type="GO" id="GO:0019277">
    <property type="term" value="P:UDP-N-acetylgalactosamine biosynthetic process"/>
    <property type="evidence" value="ECO:0007669"/>
    <property type="project" value="InterPro"/>
</dbReference>
<feature type="modified residue" description="2-(S-cysteinyl)pyruvic acid O-phosphothioketal" evidence="12">
    <location>
        <position position="119"/>
    </location>
</feature>
<feature type="domain" description="Enolpyruvate transferase" evidence="13">
    <location>
        <begin position="7"/>
        <end position="408"/>
    </location>
</feature>
<dbReference type="Proteomes" id="UP000051727">
    <property type="component" value="Unassembled WGS sequence"/>
</dbReference>
<dbReference type="GO" id="GO:0051301">
    <property type="term" value="P:cell division"/>
    <property type="evidence" value="ECO:0007669"/>
    <property type="project" value="UniProtKB-KW"/>
</dbReference>
<evidence type="ECO:0000256" key="5">
    <source>
        <dbReference type="ARBA" id="ARBA00022679"/>
    </source>
</evidence>
<comment type="similarity">
    <text evidence="10 12">Belongs to the EPSP synthase family. MurA subfamily.</text>
</comment>
<dbReference type="InterPro" id="IPR005750">
    <property type="entry name" value="UDP_GlcNAc_COvinyl_MurA"/>
</dbReference>
<evidence type="ECO:0000313" key="15">
    <source>
        <dbReference type="Proteomes" id="UP000051727"/>
    </source>
</evidence>
<evidence type="ECO:0000256" key="6">
    <source>
        <dbReference type="ARBA" id="ARBA00022960"/>
    </source>
</evidence>
<dbReference type="GO" id="GO:0071555">
    <property type="term" value="P:cell wall organization"/>
    <property type="evidence" value="ECO:0007669"/>
    <property type="project" value="UniProtKB-KW"/>
</dbReference>
<dbReference type="HAMAP" id="MF_00111">
    <property type="entry name" value="MurA"/>
    <property type="match status" value="1"/>
</dbReference>
<dbReference type="NCBIfam" id="NF006873">
    <property type="entry name" value="PRK09369.1"/>
    <property type="match status" value="1"/>
</dbReference>
<dbReference type="RefSeq" id="WP_056990310.1">
    <property type="nucleotide sequence ID" value="NZ_JQAR01000001.1"/>
</dbReference>
<dbReference type="GO" id="GO:0005737">
    <property type="term" value="C:cytoplasm"/>
    <property type="evidence" value="ECO:0007669"/>
    <property type="project" value="UniProtKB-SubCell"/>
</dbReference>
<dbReference type="InterPro" id="IPR050068">
    <property type="entry name" value="MurA_subfamily"/>
</dbReference>
<dbReference type="AlphaFoldDB" id="A0A0R2G820"/>
<dbReference type="GO" id="GO:0009252">
    <property type="term" value="P:peptidoglycan biosynthetic process"/>
    <property type="evidence" value="ECO:0007669"/>
    <property type="project" value="UniProtKB-UniRule"/>
</dbReference>
<dbReference type="CDD" id="cd01555">
    <property type="entry name" value="UdpNAET"/>
    <property type="match status" value="1"/>
</dbReference>
<evidence type="ECO:0000256" key="3">
    <source>
        <dbReference type="ARBA" id="ARBA00022490"/>
    </source>
</evidence>
<feature type="binding site" evidence="12">
    <location>
        <begin position="124"/>
        <end position="128"/>
    </location>
    <ligand>
        <name>UDP-N-acetyl-alpha-D-glucosamine</name>
        <dbReference type="ChEBI" id="CHEBI:57705"/>
    </ligand>
</feature>
<dbReference type="SUPFAM" id="SSF55205">
    <property type="entry name" value="EPT/RTPC-like"/>
    <property type="match status" value="1"/>
</dbReference>
<dbReference type="GO" id="GO:0008760">
    <property type="term" value="F:UDP-N-acetylglucosamine 1-carboxyvinyltransferase activity"/>
    <property type="evidence" value="ECO:0007669"/>
    <property type="project" value="UniProtKB-UniRule"/>
</dbReference>
<evidence type="ECO:0000256" key="1">
    <source>
        <dbReference type="ARBA" id="ARBA00004496"/>
    </source>
</evidence>
<dbReference type="EMBL" id="JQAR01000001">
    <property type="protein sequence ID" value="KRN34405.1"/>
    <property type="molecule type" value="Genomic_DNA"/>
</dbReference>
<reference evidence="14 15" key="1">
    <citation type="journal article" date="2015" name="Genome Announc.">
        <title>Expanding the biotechnology potential of lactobacilli through comparative genomics of 213 strains and associated genera.</title>
        <authorList>
            <person name="Sun Z."/>
            <person name="Harris H.M."/>
            <person name="McCann A."/>
            <person name="Guo C."/>
            <person name="Argimon S."/>
            <person name="Zhang W."/>
            <person name="Yang X."/>
            <person name="Jeffery I.B."/>
            <person name="Cooney J.C."/>
            <person name="Kagawa T.F."/>
            <person name="Liu W."/>
            <person name="Song Y."/>
            <person name="Salvetti E."/>
            <person name="Wrobel A."/>
            <person name="Rasinkangas P."/>
            <person name="Parkhill J."/>
            <person name="Rea M.C."/>
            <person name="O'Sullivan O."/>
            <person name="Ritari J."/>
            <person name="Douillard F.P."/>
            <person name="Paul Ross R."/>
            <person name="Yang R."/>
            <person name="Briner A.E."/>
            <person name="Felis G.E."/>
            <person name="de Vos W.M."/>
            <person name="Barrangou R."/>
            <person name="Klaenhammer T.R."/>
            <person name="Caufield P.W."/>
            <person name="Cui Y."/>
            <person name="Zhang H."/>
            <person name="O'Toole P.W."/>
        </authorList>
    </citation>
    <scope>NUCLEOTIDE SEQUENCE [LARGE SCALE GENOMIC DNA]</scope>
    <source>
        <strain evidence="14 15">ATCC 27304</strain>
    </source>
</reference>
<feature type="active site" description="Proton donor" evidence="12">
    <location>
        <position position="119"/>
    </location>
</feature>
<keyword evidence="4 12" id="KW-0132">Cell division</keyword>
<dbReference type="PATRIC" id="fig|1618.3.peg.208"/>
<comment type="catalytic activity">
    <reaction evidence="11 12">
        <text>phosphoenolpyruvate + UDP-N-acetyl-alpha-D-glucosamine = UDP-N-acetyl-3-O-(1-carboxyvinyl)-alpha-D-glucosamine + phosphate</text>
        <dbReference type="Rhea" id="RHEA:18681"/>
        <dbReference type="ChEBI" id="CHEBI:43474"/>
        <dbReference type="ChEBI" id="CHEBI:57705"/>
        <dbReference type="ChEBI" id="CHEBI:58702"/>
        <dbReference type="ChEBI" id="CHEBI:68483"/>
        <dbReference type="EC" id="2.5.1.7"/>
    </reaction>
</comment>
<sequence>MEKIIVHGGNRLVGSVEIEGAKNAVLPILAASLLAKEGTMQLDSVPVLSDVYMMNNVLRFLNVKVEMDEINKTVSLDATSKLSYEAPFKYVSKMRASIVVIGPLLARLGHAKVAMPGGCAIGSRPIDLHLKGLEAMGAVVEHHDGYIEATTEGLVGADIYLDFPSVGATENIMMAATLAKGTTVIENVAREPEIVDLANVLNKMGANVIGAGTERLKIVGVTELHGTDHTIVQDRIEAGTFMVAAAATNGNVLVKNAIAEHNRPLISKLEEMGVSVTEENEGIRVIGTKHLKPVTVKTLPHPGFPTDMQPQISILQLLADGESVITETVFENRFMHFGELRRMNADVRIEGNSAILHGPAKLHGAEVAATDLRAAAALVLAGLVADGYTQVTHLKYLDRGYYHFHQKLAALGAEITRVDEENLAIKNREVSELNN</sequence>
<keyword evidence="5 12" id="KW-0808">Transferase</keyword>
<keyword evidence="9 12" id="KW-0961">Cell wall biogenesis/degradation</keyword>
<proteinExistence type="inferred from homology"/>
<evidence type="ECO:0000313" key="14">
    <source>
        <dbReference type="EMBL" id="KRN34405.1"/>
    </source>
</evidence>
<dbReference type="GO" id="GO:0008360">
    <property type="term" value="P:regulation of cell shape"/>
    <property type="evidence" value="ECO:0007669"/>
    <property type="project" value="UniProtKB-KW"/>
</dbReference>
<feature type="binding site" evidence="12">
    <location>
        <position position="329"/>
    </location>
    <ligand>
        <name>UDP-N-acetyl-alpha-D-glucosamine</name>
        <dbReference type="ChEBI" id="CHEBI:57705"/>
    </ligand>
</feature>
<keyword evidence="3 12" id="KW-0963">Cytoplasm</keyword>
<comment type="caution">
    <text evidence="14">The sequence shown here is derived from an EMBL/GenBank/DDBJ whole genome shotgun (WGS) entry which is preliminary data.</text>
</comment>
<organism evidence="14 15">
    <name type="scientific">Liquorilactobacillus mali</name>
    <dbReference type="NCBI Taxonomy" id="1618"/>
    <lineage>
        <taxon>Bacteria</taxon>
        <taxon>Bacillati</taxon>
        <taxon>Bacillota</taxon>
        <taxon>Bacilli</taxon>
        <taxon>Lactobacillales</taxon>
        <taxon>Lactobacillaceae</taxon>
        <taxon>Liquorilactobacillus</taxon>
    </lineage>
</organism>
<feature type="binding site" evidence="12">
    <location>
        <position position="307"/>
    </location>
    <ligand>
        <name>UDP-N-acetyl-alpha-D-glucosamine</name>
        <dbReference type="ChEBI" id="CHEBI:57705"/>
    </ligand>
</feature>
<dbReference type="STRING" id="1618.IV36_GL000208"/>
<keyword evidence="7 12" id="KW-0573">Peptidoglycan synthesis</keyword>
<dbReference type="PANTHER" id="PTHR43783:SF1">
    <property type="entry name" value="UDP-N-ACETYLGLUCOSAMINE 1-CARBOXYVINYLTRANSFERASE"/>
    <property type="match status" value="1"/>
</dbReference>
<dbReference type="InterPro" id="IPR001986">
    <property type="entry name" value="Enolpyruvate_Tfrase_dom"/>
</dbReference>
<keyword evidence="12" id="KW-0670">Pyruvate</keyword>
<comment type="function">
    <text evidence="12">Cell wall formation. Adds enolpyruvyl to UDP-N-acetylglucosamine.</text>
</comment>
<dbReference type="EC" id="2.5.1.7" evidence="12"/>
<evidence type="ECO:0000256" key="9">
    <source>
        <dbReference type="ARBA" id="ARBA00023316"/>
    </source>
</evidence>
<evidence type="ECO:0000256" key="7">
    <source>
        <dbReference type="ARBA" id="ARBA00022984"/>
    </source>
</evidence>
<evidence type="ECO:0000256" key="12">
    <source>
        <dbReference type="HAMAP-Rule" id="MF_00111"/>
    </source>
</evidence>
<evidence type="ECO:0000259" key="13">
    <source>
        <dbReference type="Pfam" id="PF00275"/>
    </source>
</evidence>
<evidence type="ECO:0000256" key="11">
    <source>
        <dbReference type="ARBA" id="ARBA00047527"/>
    </source>
</evidence>
<gene>
    <name evidence="12" type="primary">murA</name>
    <name evidence="14" type="ORF">IV36_GL000208</name>
</gene>
<evidence type="ECO:0000256" key="4">
    <source>
        <dbReference type="ARBA" id="ARBA00022618"/>
    </source>
</evidence>
<evidence type="ECO:0000256" key="2">
    <source>
        <dbReference type="ARBA" id="ARBA00004752"/>
    </source>
</evidence>
<comment type="caution">
    <text evidence="12">Lacks conserved residue(s) required for the propagation of feature annotation.</text>
</comment>
<dbReference type="OrthoDB" id="9803760at2"/>
<comment type="pathway">
    <text evidence="2 12">Cell wall biogenesis; peptidoglycan biosynthesis.</text>
</comment>
<keyword evidence="8 12" id="KW-0131">Cell cycle</keyword>
<dbReference type="Pfam" id="PF00275">
    <property type="entry name" value="EPSP_synthase"/>
    <property type="match status" value="1"/>
</dbReference>
<feature type="binding site" evidence="12">
    <location>
        <position position="95"/>
    </location>
    <ligand>
        <name>UDP-N-acetyl-alpha-D-glucosamine</name>
        <dbReference type="ChEBI" id="CHEBI:57705"/>
    </ligand>
</feature>
<dbReference type="UniPathway" id="UPA00219"/>
<name>A0A0R2G820_9LACO</name>
<dbReference type="InterPro" id="IPR013792">
    <property type="entry name" value="RNA3'P_cycl/enolpyr_Trfase_a/b"/>
</dbReference>